<comment type="similarity">
    <text evidence="1">Belongs to the strictosidine synthase family.</text>
</comment>
<accession>A0AAV1ZGB2</accession>
<evidence type="ECO:0000256" key="4">
    <source>
        <dbReference type="SAM" id="Phobius"/>
    </source>
</evidence>
<protein>
    <recommendedName>
        <fullName evidence="5">Strictosidine synthase conserved region domain-containing protein</fullName>
    </recommendedName>
</protein>
<keyword evidence="4" id="KW-1133">Transmembrane helix</keyword>
<dbReference type="PANTHER" id="PTHR10426">
    <property type="entry name" value="STRICTOSIDINE SYNTHASE-RELATED"/>
    <property type="match status" value="1"/>
</dbReference>
<dbReference type="SUPFAM" id="SSF63829">
    <property type="entry name" value="Calcium-dependent phosphotriesterase"/>
    <property type="match status" value="1"/>
</dbReference>
<feature type="domain" description="Strictosidine synthase conserved region" evidence="5">
    <location>
        <begin position="168"/>
        <end position="255"/>
    </location>
</feature>
<dbReference type="GO" id="GO:0012505">
    <property type="term" value="C:endomembrane system"/>
    <property type="evidence" value="ECO:0007669"/>
    <property type="project" value="TreeGrafter"/>
</dbReference>
<dbReference type="EMBL" id="CAXIEN010000048">
    <property type="protein sequence ID" value="CAL1270472.1"/>
    <property type="molecule type" value="Genomic_DNA"/>
</dbReference>
<proteinExistence type="inferred from homology"/>
<evidence type="ECO:0000256" key="1">
    <source>
        <dbReference type="ARBA" id="ARBA00009191"/>
    </source>
</evidence>
<dbReference type="Gene3D" id="2.120.10.30">
    <property type="entry name" value="TolB, C-terminal domain"/>
    <property type="match status" value="1"/>
</dbReference>
<comment type="caution">
    <text evidence="6">The sequence shown here is derived from an EMBL/GenBank/DDBJ whole genome shotgun (WGS) entry which is preliminary data.</text>
</comment>
<dbReference type="InterPro" id="IPR011042">
    <property type="entry name" value="6-blade_b-propeller_TolB-like"/>
</dbReference>
<keyword evidence="2" id="KW-0597">Phosphoprotein</keyword>
<dbReference type="Pfam" id="PF20067">
    <property type="entry name" value="SSL_N"/>
    <property type="match status" value="1"/>
</dbReference>
<gene>
    <name evidence="6" type="ORF">LARSCL_LOCUS5320</name>
</gene>
<evidence type="ECO:0000259" key="5">
    <source>
        <dbReference type="Pfam" id="PF03088"/>
    </source>
</evidence>
<evidence type="ECO:0000313" key="7">
    <source>
        <dbReference type="Proteomes" id="UP001497382"/>
    </source>
</evidence>
<dbReference type="AlphaFoldDB" id="A0AAV1ZGB2"/>
<name>A0AAV1ZGB2_9ARAC</name>
<dbReference type="GO" id="GO:0016787">
    <property type="term" value="F:hydrolase activity"/>
    <property type="evidence" value="ECO:0007669"/>
    <property type="project" value="TreeGrafter"/>
</dbReference>
<keyword evidence="3" id="KW-0325">Glycoprotein</keyword>
<evidence type="ECO:0000256" key="3">
    <source>
        <dbReference type="ARBA" id="ARBA00023180"/>
    </source>
</evidence>
<evidence type="ECO:0000256" key="2">
    <source>
        <dbReference type="ARBA" id="ARBA00022553"/>
    </source>
</evidence>
<dbReference type="PANTHER" id="PTHR10426:SF88">
    <property type="entry name" value="ADIPOCYTE PLASMA MEMBRANE-ASSOCIATED PROTEIN HEMOMUCIN-RELATED"/>
    <property type="match status" value="1"/>
</dbReference>
<reference evidence="6 7" key="1">
    <citation type="submission" date="2024-04" db="EMBL/GenBank/DDBJ databases">
        <authorList>
            <person name="Rising A."/>
            <person name="Reimegard J."/>
            <person name="Sonavane S."/>
            <person name="Akerstrom W."/>
            <person name="Nylinder S."/>
            <person name="Hedman E."/>
            <person name="Kallberg Y."/>
        </authorList>
    </citation>
    <scope>NUCLEOTIDE SEQUENCE [LARGE SCALE GENOMIC DNA]</scope>
</reference>
<dbReference type="Pfam" id="PF03088">
    <property type="entry name" value="Str_synth"/>
    <property type="match status" value="1"/>
</dbReference>
<organism evidence="6 7">
    <name type="scientific">Larinioides sclopetarius</name>
    <dbReference type="NCBI Taxonomy" id="280406"/>
    <lineage>
        <taxon>Eukaryota</taxon>
        <taxon>Metazoa</taxon>
        <taxon>Ecdysozoa</taxon>
        <taxon>Arthropoda</taxon>
        <taxon>Chelicerata</taxon>
        <taxon>Arachnida</taxon>
        <taxon>Araneae</taxon>
        <taxon>Araneomorphae</taxon>
        <taxon>Entelegynae</taxon>
        <taxon>Araneoidea</taxon>
        <taxon>Araneidae</taxon>
        <taxon>Larinioides</taxon>
    </lineage>
</organism>
<dbReference type="Proteomes" id="UP001497382">
    <property type="component" value="Unassembled WGS sequence"/>
</dbReference>
<sequence>MHLCKGTIIMWNLIVALVAVLLYVFTSDFFKQVNPVKYSSQLPEKFSGGLAANELLDQTERLHENNILWPESFAEYKGELYSGLGDGRVVRITDKEIVPITRTGENCEGIFEEHICGRPLGMTFSKAGRLFVVDAYLGLFSIDINTGKKVNILSSKTIVDELPLTLLNSLTFDEKEENLYITQSSSRWNISHVIVSIVEHDTSGRLLKFNLKTKKVSVVLKDLAFPNGVVLSHDGNALLVAEAMQNKVFKYHIEGPKKGLNEELPMLLPGEPDNLKRSKNGYWVTVATARTTENPTMLDIFSDKPFWRCLVLHLHRLTTLPISAILKLVPDKRAKEIGFELHTGRLIADYMLNYGLALEFDDKGKILRSFHSPSGKVSHLSEAFEHNGYLYLGSWRNKYLGRLKL</sequence>
<dbReference type="InterPro" id="IPR018119">
    <property type="entry name" value="Strictosidine_synth_cons-reg"/>
</dbReference>
<keyword evidence="4" id="KW-0812">Transmembrane</keyword>
<keyword evidence="7" id="KW-1185">Reference proteome</keyword>
<keyword evidence="4" id="KW-0472">Membrane</keyword>
<evidence type="ECO:0000313" key="6">
    <source>
        <dbReference type="EMBL" id="CAL1270472.1"/>
    </source>
</evidence>
<feature type="transmembrane region" description="Helical" evidence="4">
    <location>
        <begin position="7"/>
        <end position="25"/>
    </location>
</feature>